<evidence type="ECO:0000256" key="12">
    <source>
        <dbReference type="SAM" id="SignalP"/>
    </source>
</evidence>
<dbReference type="GO" id="GO:0007169">
    <property type="term" value="P:cell surface receptor protein tyrosine kinase signaling pathway"/>
    <property type="evidence" value="ECO:0007669"/>
    <property type="project" value="TreeGrafter"/>
</dbReference>
<feature type="chain" id="PRO_5025574260" description="Lymphocyte cytosolic protein 2" evidence="12">
    <location>
        <begin position="23"/>
        <end position="794"/>
    </location>
</feature>
<dbReference type="InterPro" id="IPR051751">
    <property type="entry name" value="Immunoreceptor_sig_adapters"/>
</dbReference>
<feature type="region of interest" description="Disordered" evidence="11">
    <location>
        <begin position="335"/>
        <end position="500"/>
    </location>
</feature>
<dbReference type="SMART" id="SM00454">
    <property type="entry name" value="SAM"/>
    <property type="match status" value="1"/>
</dbReference>
<dbReference type="FunFam" id="1.10.150.50:FF:000051">
    <property type="entry name" value="Lymphocyte cytosolic protein 2"/>
    <property type="match status" value="1"/>
</dbReference>
<feature type="region of interest" description="Disordered" evidence="11">
    <location>
        <begin position="537"/>
        <end position="678"/>
    </location>
</feature>
<feature type="domain" description="SH2" evidence="13">
    <location>
        <begin position="683"/>
        <end position="791"/>
    </location>
</feature>
<dbReference type="SUPFAM" id="SSF47769">
    <property type="entry name" value="SAM/Pointed domain"/>
    <property type="match status" value="1"/>
</dbReference>
<name>A0A6B0S2R1_9CETA</name>
<organism evidence="14 15">
    <name type="scientific">Bos mutus</name>
    <name type="common">wild yak</name>
    <dbReference type="NCBI Taxonomy" id="72004"/>
    <lineage>
        <taxon>Eukaryota</taxon>
        <taxon>Metazoa</taxon>
        <taxon>Chordata</taxon>
        <taxon>Craniata</taxon>
        <taxon>Vertebrata</taxon>
        <taxon>Euteleostomi</taxon>
        <taxon>Mammalia</taxon>
        <taxon>Eutheria</taxon>
        <taxon>Laurasiatheria</taxon>
        <taxon>Artiodactyla</taxon>
        <taxon>Ruminantia</taxon>
        <taxon>Pecora</taxon>
        <taxon>Bovidae</taxon>
        <taxon>Bovinae</taxon>
        <taxon>Bos</taxon>
    </lineage>
</organism>
<dbReference type="PANTHER" id="PTHR14098">
    <property type="entry name" value="SH2 DOMAIN CONTAINING PROTEIN"/>
    <property type="match status" value="1"/>
</dbReference>
<comment type="caution">
    <text evidence="14">The sequence shown here is derived from an EMBL/GenBank/DDBJ whole genome shotgun (WGS) entry which is preliminary data.</text>
</comment>
<dbReference type="InterPro" id="IPR036860">
    <property type="entry name" value="SH2_dom_sf"/>
</dbReference>
<dbReference type="AlphaFoldDB" id="A0A6B0S2R1"/>
<dbReference type="Gene3D" id="3.30.505.10">
    <property type="entry name" value="SH2 domain"/>
    <property type="match status" value="1"/>
</dbReference>
<evidence type="ECO:0000256" key="4">
    <source>
        <dbReference type="ARBA" id="ARBA00022999"/>
    </source>
</evidence>
<comment type="subcellular location">
    <subcellularLocation>
        <location evidence="1">Cytoplasm</location>
    </subcellularLocation>
</comment>
<feature type="signal peptide" evidence="12">
    <location>
        <begin position="1"/>
        <end position="22"/>
    </location>
</feature>
<dbReference type="InterPro" id="IPR013761">
    <property type="entry name" value="SAM/pointed_sf"/>
</dbReference>
<keyword evidence="2" id="KW-0963">Cytoplasm</keyword>
<evidence type="ECO:0000256" key="1">
    <source>
        <dbReference type="ARBA" id="ARBA00004496"/>
    </source>
</evidence>
<dbReference type="FunFam" id="3.30.505.10:FF:000016">
    <property type="entry name" value="B-cell linker protein isoform 2"/>
    <property type="match status" value="1"/>
</dbReference>
<dbReference type="Pfam" id="PF07647">
    <property type="entry name" value="SAM_2"/>
    <property type="match status" value="1"/>
</dbReference>
<dbReference type="Proteomes" id="UP000322234">
    <property type="component" value="Unassembled WGS sequence"/>
</dbReference>
<dbReference type="PROSITE" id="PS51257">
    <property type="entry name" value="PROKAR_LIPOPROTEIN"/>
    <property type="match status" value="1"/>
</dbReference>
<feature type="compositionally biased region" description="Basic and acidic residues" evidence="11">
    <location>
        <begin position="574"/>
        <end position="588"/>
    </location>
</feature>
<evidence type="ECO:0000256" key="9">
    <source>
        <dbReference type="ARBA" id="ARBA00079396"/>
    </source>
</evidence>
<dbReference type="GO" id="GO:0035556">
    <property type="term" value="P:intracellular signal transduction"/>
    <property type="evidence" value="ECO:0007669"/>
    <property type="project" value="TreeGrafter"/>
</dbReference>
<evidence type="ECO:0000256" key="8">
    <source>
        <dbReference type="ARBA" id="ARBA00076939"/>
    </source>
</evidence>
<dbReference type="Gene3D" id="1.10.150.50">
    <property type="entry name" value="Transcription Factor, Ets-1"/>
    <property type="match status" value="1"/>
</dbReference>
<dbReference type="InterPro" id="IPR001660">
    <property type="entry name" value="SAM"/>
</dbReference>
<evidence type="ECO:0000313" key="15">
    <source>
        <dbReference type="Proteomes" id="UP000322234"/>
    </source>
</evidence>
<dbReference type="Pfam" id="PF00017">
    <property type="entry name" value="SH2"/>
    <property type="match status" value="1"/>
</dbReference>
<feature type="compositionally biased region" description="Pro residues" evidence="11">
    <location>
        <begin position="442"/>
        <end position="457"/>
    </location>
</feature>
<evidence type="ECO:0000259" key="13">
    <source>
        <dbReference type="PROSITE" id="PS50001"/>
    </source>
</evidence>
<dbReference type="CDD" id="cd09522">
    <property type="entry name" value="SAM_SLP76"/>
    <property type="match status" value="1"/>
</dbReference>
<sequence>MKLSALRKWKLLLLITSQAATGSCFPAAYSGMDGGGDCVQTRVVARTQSAGRPGEALPWGSPELLPALPLQPPGTWGGASLYTGQPLQACPSRHTRPRQGPLCLVYGCMVQGAASPPNGQDSVLCPRLEPPGWVEPSVSRGSAHRGCFQCGLGEQSGEWAPPWELTASALLPTVDKHGQAPRKTSRRDSPWPQGMHGAVTDLDSCEYGKDSGSNKTFPEGTRELEELKTPPDSGFGVLCPWVQRLCSAGELHPERAAMAFKNVPFRSEVLSWDPNTLADYFKKLNYKDCEKVVRKYDIDGPRFLNLAENDIQKFPKLRVPILSKLSQEINKNEERRSIFTRKPQVQRFPEETESHEEDNGGWSSFEEDDYESPNDDADAEDDGDYESPNEEEEAPLEDDADYEPPPSNDEEALQNSILPAKPLSNPNSMYIDRPATGKVQQPPVPPQRPMPSLPPLPTAGRIHQQPLPPPQPNHEEPSRSRNHKTAKLPAPSIDRSTKPALDRSLVPFDREPFTLGHVLCDSGLFLIHPFSQNCRPPGEHLPKIQKPPLPPATERHDRGSPLPGKKPPVPRHMRGPERRENVSTELHQRLPPQPSPLPMTSNTFPSRSTKPSPKNSLPLTHSSGAFSESNSNFSQSASLPPYFSQGPGNRPLPRMEGRNFSPVPSKPRSQSPGEEENSLNEDWYVSYVTRTEAEAALRKINQDGTFLVRDSSKKTISNPYVLMVLYKDKVYNIQIRYQEESQVYLLGTGLRGKEDFLSVSDIIDYFRKMPLLLIDGKNRGSRYQCTLTYSAGYP</sequence>
<evidence type="ECO:0000256" key="7">
    <source>
        <dbReference type="ARBA" id="ARBA00073181"/>
    </source>
</evidence>
<dbReference type="CDD" id="cd09929">
    <property type="entry name" value="SH2_BLNK_SLP-76"/>
    <property type="match status" value="1"/>
</dbReference>
<reference evidence="14" key="1">
    <citation type="submission" date="2019-10" db="EMBL/GenBank/DDBJ databases">
        <title>The sequence and de novo assembly of the wild yak genome.</title>
        <authorList>
            <person name="Liu Y."/>
        </authorList>
    </citation>
    <scope>NUCLEOTIDE SEQUENCE [LARGE SCALE GENOMIC DNA]</scope>
    <source>
        <strain evidence="14">WY2019</strain>
    </source>
</reference>
<evidence type="ECO:0000256" key="10">
    <source>
        <dbReference type="PROSITE-ProRule" id="PRU00191"/>
    </source>
</evidence>
<keyword evidence="4 10" id="KW-0727">SH2 domain</keyword>
<gene>
    <name evidence="14" type="ORF">E5288_WYG006098</name>
</gene>
<dbReference type="SUPFAM" id="SSF55550">
    <property type="entry name" value="SH2 domain"/>
    <property type="match status" value="1"/>
</dbReference>
<evidence type="ECO:0000256" key="3">
    <source>
        <dbReference type="ARBA" id="ARBA00022553"/>
    </source>
</evidence>
<dbReference type="GO" id="GO:0002376">
    <property type="term" value="P:immune system process"/>
    <property type="evidence" value="ECO:0007669"/>
    <property type="project" value="UniProtKB-ARBA"/>
</dbReference>
<dbReference type="GO" id="GO:0005829">
    <property type="term" value="C:cytosol"/>
    <property type="evidence" value="ECO:0007669"/>
    <property type="project" value="UniProtKB-ARBA"/>
</dbReference>
<evidence type="ECO:0000313" key="14">
    <source>
        <dbReference type="EMBL" id="MXQ95237.1"/>
    </source>
</evidence>
<feature type="region of interest" description="Disordered" evidence="11">
    <location>
        <begin position="174"/>
        <end position="195"/>
    </location>
</feature>
<comment type="function">
    <text evidence="5">Adapter protein primarily involved in signaling pathways within T-cells, as well as other immune cells such as platelets, mast cells, and natural killer (NK) cells. Plays a crucial role for transducing signal from the T-cell receptor (TCR) after antigen recognition leading to T-cell activation. Mechanistically, once phosphorylated by the kinase ZAP70, mediates interactions with the guanine-nucleotide exchange factor VAV1, the adapter protein NCK and the kinase ITK. In turn, stimulates the activation of PKC-theta/PRKCQ and NF-kappa-B transcriptional activity in response to CD3 and CD28 costimulation. Also plays an essential role in AGER-induced signaling pathways including p38 MAPK and ERK1/2 activation leading to cytokine release and pro-inflammatory responses.</text>
</comment>
<dbReference type="EMBL" id="VBQZ03000129">
    <property type="protein sequence ID" value="MXQ95237.1"/>
    <property type="molecule type" value="Genomic_DNA"/>
</dbReference>
<evidence type="ECO:0000256" key="2">
    <source>
        <dbReference type="ARBA" id="ARBA00022490"/>
    </source>
</evidence>
<dbReference type="InterPro" id="IPR000980">
    <property type="entry name" value="SH2"/>
</dbReference>
<feature type="compositionally biased region" description="Low complexity" evidence="11">
    <location>
        <begin position="625"/>
        <end position="638"/>
    </location>
</feature>
<keyword evidence="12" id="KW-0732">Signal</keyword>
<comment type="subunit">
    <text evidence="6">Interacts with SLA. Interacts with CBLB. Interacts with GRB2. Interacts with SHB. Interacts with PRAM1. Interacts (via SH2 domain) with CD6 (via tyrosine phosphorylated C-terminus). Interacts with FYB1 and the phosphorylated form of FYB2. Interacts with 14-3-3 adapter/YWHAZ; this phosphorylation leads to YWHAZ proteolytic degradation. Interacts with VAV1; this interaction plays a role in TCR-mediated cytokine production. Interacts with AGER; this interaction plays an important role in AGER-mediated pro-inflammatory responses and cytokine release.</text>
</comment>
<protein>
    <recommendedName>
        <fullName evidence="7">Lymphocyte cytosolic protein 2</fullName>
    </recommendedName>
    <alternativeName>
        <fullName evidence="8">SH2 domain-containing leukocyte protein of 76 kDa</fullName>
    </alternativeName>
    <alternativeName>
        <fullName evidence="9">SLP-76 tyrosine phosphoprotein</fullName>
    </alternativeName>
</protein>
<dbReference type="PROSITE" id="PS50001">
    <property type="entry name" value="SH2"/>
    <property type="match status" value="1"/>
</dbReference>
<feature type="compositionally biased region" description="Polar residues" evidence="11">
    <location>
        <begin position="598"/>
        <end position="624"/>
    </location>
</feature>
<evidence type="ECO:0000256" key="6">
    <source>
        <dbReference type="ARBA" id="ARBA00064703"/>
    </source>
</evidence>
<keyword evidence="3" id="KW-0597">Phosphoprotein</keyword>
<accession>A0A6B0S2R1</accession>
<keyword evidence="15" id="KW-1185">Reference proteome</keyword>
<dbReference type="PANTHER" id="PTHR14098:SF1">
    <property type="entry name" value="LYMPHOCYTE CYTOSOLIC PROTEIN 2"/>
    <property type="match status" value="1"/>
</dbReference>
<evidence type="ECO:0000256" key="11">
    <source>
        <dbReference type="SAM" id="MobiDB-lite"/>
    </source>
</evidence>
<proteinExistence type="predicted"/>
<feature type="compositionally biased region" description="Acidic residues" evidence="11">
    <location>
        <begin position="365"/>
        <end position="412"/>
    </location>
</feature>
<evidence type="ECO:0000256" key="5">
    <source>
        <dbReference type="ARBA" id="ARBA00055328"/>
    </source>
</evidence>
<dbReference type="SMART" id="SM00252">
    <property type="entry name" value="SH2"/>
    <property type="match status" value="1"/>
</dbReference>